<evidence type="ECO:0000256" key="6">
    <source>
        <dbReference type="ARBA" id="ARBA00022691"/>
    </source>
</evidence>
<evidence type="ECO:0000313" key="16">
    <source>
        <dbReference type="Proteomes" id="UP000533639"/>
    </source>
</evidence>
<dbReference type="Pfam" id="PF06968">
    <property type="entry name" value="BATS"/>
    <property type="match status" value="1"/>
</dbReference>
<dbReference type="SFLD" id="SFLDG01060">
    <property type="entry name" value="BATS_domain_containing"/>
    <property type="match status" value="1"/>
</dbReference>
<reference evidence="15 16" key="1">
    <citation type="submission" date="2020-06" db="EMBL/GenBank/DDBJ databases">
        <authorList>
            <person name="Criscuolo A."/>
        </authorList>
    </citation>
    <scope>NUCLEOTIDE SEQUENCE [LARGE SCALE GENOMIC DNA]</scope>
    <source>
        <strain evidence="15">PXU-55</strain>
    </source>
</reference>
<feature type="binding site" evidence="13">
    <location>
        <position position="136"/>
    </location>
    <ligand>
        <name>[2Fe-2S] cluster</name>
        <dbReference type="ChEBI" id="CHEBI:190135"/>
    </ligand>
</feature>
<dbReference type="InterPro" id="IPR006638">
    <property type="entry name" value="Elp3/MiaA/NifB-like_rSAM"/>
</dbReference>
<feature type="binding site" evidence="13">
    <location>
        <position position="228"/>
    </location>
    <ligand>
        <name>[2Fe-2S] cluster</name>
        <dbReference type="ChEBI" id="CHEBI:190135"/>
    </ligand>
</feature>
<comment type="pathway">
    <text evidence="1 13">Cofactor biosynthesis; biotin biosynthesis; biotin from 7,8-diaminononanoate: step 2/2.</text>
</comment>
<dbReference type="PANTHER" id="PTHR22976:SF2">
    <property type="entry name" value="BIOTIN SYNTHASE, MITOCHONDRIAL"/>
    <property type="match status" value="1"/>
</dbReference>
<dbReference type="GO" id="GO:0009102">
    <property type="term" value="P:biotin biosynthetic process"/>
    <property type="evidence" value="ECO:0007669"/>
    <property type="project" value="UniProtKB-UniRule"/>
</dbReference>
<dbReference type="Proteomes" id="UP000533639">
    <property type="component" value="Unassembled WGS sequence"/>
</dbReference>
<evidence type="ECO:0000256" key="5">
    <source>
        <dbReference type="ARBA" id="ARBA00022679"/>
    </source>
</evidence>
<evidence type="ECO:0000256" key="7">
    <source>
        <dbReference type="ARBA" id="ARBA00022714"/>
    </source>
</evidence>
<dbReference type="SFLD" id="SFLDG01278">
    <property type="entry name" value="biotin_synthase_like"/>
    <property type="match status" value="1"/>
</dbReference>
<evidence type="ECO:0000256" key="2">
    <source>
        <dbReference type="ARBA" id="ARBA00010765"/>
    </source>
</evidence>
<keyword evidence="5 13" id="KW-0808">Transferase</keyword>
<keyword evidence="11 13" id="KW-0411">Iron-sulfur</keyword>
<comment type="subunit">
    <text evidence="13">Homodimer.</text>
</comment>
<evidence type="ECO:0000313" key="15">
    <source>
        <dbReference type="EMBL" id="CAC9972452.1"/>
    </source>
</evidence>
<dbReference type="SMART" id="SM00876">
    <property type="entry name" value="BATS"/>
    <property type="match status" value="1"/>
</dbReference>
<evidence type="ECO:0000256" key="12">
    <source>
        <dbReference type="ARBA" id="ARBA00051157"/>
    </source>
</evidence>
<evidence type="ECO:0000256" key="10">
    <source>
        <dbReference type="ARBA" id="ARBA00023004"/>
    </source>
</evidence>
<dbReference type="HAMAP" id="MF_01694">
    <property type="entry name" value="BioB"/>
    <property type="match status" value="1"/>
</dbReference>
<dbReference type="PANTHER" id="PTHR22976">
    <property type="entry name" value="BIOTIN SYNTHASE"/>
    <property type="match status" value="1"/>
</dbReference>
<evidence type="ECO:0000256" key="13">
    <source>
        <dbReference type="HAMAP-Rule" id="MF_01694"/>
    </source>
</evidence>
<dbReference type="PROSITE" id="PS51918">
    <property type="entry name" value="RADICAL_SAM"/>
    <property type="match status" value="1"/>
</dbReference>
<evidence type="ECO:0000256" key="4">
    <source>
        <dbReference type="ARBA" id="ARBA00022485"/>
    </source>
</evidence>
<dbReference type="SMART" id="SM00729">
    <property type="entry name" value="Elp3"/>
    <property type="match status" value="1"/>
</dbReference>
<feature type="binding site" evidence="13">
    <location>
        <position position="92"/>
    </location>
    <ligand>
        <name>[4Fe-4S] cluster</name>
        <dbReference type="ChEBI" id="CHEBI:49883"/>
        <note>4Fe-4S-S-AdoMet</note>
    </ligand>
</feature>
<comment type="cofactor">
    <cofactor evidence="13">
        <name>[4Fe-4S] cluster</name>
        <dbReference type="ChEBI" id="CHEBI:49883"/>
    </cofactor>
    <text evidence="13">Binds 1 [4Fe-4S] cluster. The cluster is coordinated with 3 cysteines and an exchangeable S-adenosyl-L-methionine.</text>
</comment>
<keyword evidence="7 13" id="KW-0001">2Fe-2S</keyword>
<evidence type="ECO:0000259" key="14">
    <source>
        <dbReference type="PROSITE" id="PS51918"/>
    </source>
</evidence>
<dbReference type="CDD" id="cd01335">
    <property type="entry name" value="Radical_SAM"/>
    <property type="match status" value="1"/>
</dbReference>
<dbReference type="InterPro" id="IPR058240">
    <property type="entry name" value="rSAM_sf"/>
</dbReference>
<dbReference type="InterPro" id="IPR010722">
    <property type="entry name" value="BATS_dom"/>
</dbReference>
<dbReference type="EMBL" id="CAIJDE010000017">
    <property type="protein sequence ID" value="CAC9972452.1"/>
    <property type="molecule type" value="Genomic_DNA"/>
</dbReference>
<accession>A0A9N8NZY5</accession>
<gene>
    <name evidence="13 15" type="primary">bioB</name>
    <name evidence="15" type="ORF">FLAPXU55_00128</name>
</gene>
<feature type="binding site" evidence="13">
    <location>
        <position position="300"/>
    </location>
    <ligand>
        <name>[2Fe-2S] cluster</name>
        <dbReference type="ChEBI" id="CHEBI:190135"/>
    </ligand>
</feature>
<dbReference type="Gene3D" id="3.20.20.70">
    <property type="entry name" value="Aldolase class I"/>
    <property type="match status" value="1"/>
</dbReference>
<dbReference type="GO" id="GO:0004076">
    <property type="term" value="F:biotin synthase activity"/>
    <property type="evidence" value="ECO:0007669"/>
    <property type="project" value="UniProtKB-UniRule"/>
</dbReference>
<dbReference type="SUPFAM" id="SSF102114">
    <property type="entry name" value="Radical SAM enzymes"/>
    <property type="match status" value="1"/>
</dbReference>
<comment type="catalytic activity">
    <reaction evidence="12 13">
        <text>(4R,5S)-dethiobiotin + (sulfur carrier)-SH + 2 reduced [2Fe-2S]-[ferredoxin] + 2 S-adenosyl-L-methionine = (sulfur carrier)-H + biotin + 2 5'-deoxyadenosine + 2 L-methionine + 2 oxidized [2Fe-2S]-[ferredoxin]</text>
        <dbReference type="Rhea" id="RHEA:22060"/>
        <dbReference type="Rhea" id="RHEA-COMP:10000"/>
        <dbReference type="Rhea" id="RHEA-COMP:10001"/>
        <dbReference type="Rhea" id="RHEA-COMP:14737"/>
        <dbReference type="Rhea" id="RHEA-COMP:14739"/>
        <dbReference type="ChEBI" id="CHEBI:17319"/>
        <dbReference type="ChEBI" id="CHEBI:29917"/>
        <dbReference type="ChEBI" id="CHEBI:33737"/>
        <dbReference type="ChEBI" id="CHEBI:33738"/>
        <dbReference type="ChEBI" id="CHEBI:57586"/>
        <dbReference type="ChEBI" id="CHEBI:57844"/>
        <dbReference type="ChEBI" id="CHEBI:59789"/>
        <dbReference type="ChEBI" id="CHEBI:64428"/>
        <dbReference type="ChEBI" id="CHEBI:149473"/>
        <dbReference type="EC" id="2.8.1.6"/>
    </reaction>
</comment>
<keyword evidence="10 13" id="KW-0408">Iron</keyword>
<dbReference type="NCBIfam" id="TIGR00433">
    <property type="entry name" value="bioB"/>
    <property type="match status" value="1"/>
</dbReference>
<dbReference type="InterPro" id="IPR013785">
    <property type="entry name" value="Aldolase_TIM"/>
</dbReference>
<feature type="binding site" evidence="13">
    <location>
        <position position="99"/>
    </location>
    <ligand>
        <name>[4Fe-4S] cluster</name>
        <dbReference type="ChEBI" id="CHEBI:49883"/>
        <note>4Fe-4S-S-AdoMet</note>
    </ligand>
</feature>
<evidence type="ECO:0000256" key="3">
    <source>
        <dbReference type="ARBA" id="ARBA00012236"/>
    </source>
</evidence>
<evidence type="ECO:0000256" key="9">
    <source>
        <dbReference type="ARBA" id="ARBA00022756"/>
    </source>
</evidence>
<comment type="caution">
    <text evidence="15">The sequence shown here is derived from an EMBL/GenBank/DDBJ whole genome shotgun (WGS) entry which is preliminary data.</text>
</comment>
<name>A0A9N8NZY5_9FLAO</name>
<dbReference type="InterPro" id="IPR007197">
    <property type="entry name" value="rSAM"/>
</dbReference>
<keyword evidence="8 13" id="KW-0479">Metal-binding</keyword>
<dbReference type="FunFam" id="3.20.20.70:FF:000011">
    <property type="entry name" value="Biotin synthase"/>
    <property type="match status" value="1"/>
</dbReference>
<evidence type="ECO:0000256" key="8">
    <source>
        <dbReference type="ARBA" id="ARBA00022723"/>
    </source>
</evidence>
<dbReference type="SFLD" id="SFLDS00029">
    <property type="entry name" value="Radical_SAM"/>
    <property type="match status" value="1"/>
</dbReference>
<dbReference type="GO" id="GO:0005506">
    <property type="term" value="F:iron ion binding"/>
    <property type="evidence" value="ECO:0007669"/>
    <property type="project" value="UniProtKB-UniRule"/>
</dbReference>
<dbReference type="GO" id="GO:0051537">
    <property type="term" value="F:2 iron, 2 sulfur cluster binding"/>
    <property type="evidence" value="ECO:0007669"/>
    <property type="project" value="UniProtKB-KW"/>
</dbReference>
<comment type="cofactor">
    <cofactor evidence="13">
        <name>[2Fe-2S] cluster</name>
        <dbReference type="ChEBI" id="CHEBI:190135"/>
    </cofactor>
    <text evidence="13">Binds 1 [2Fe-2S] cluster. The cluster is coordinated with 3 cysteines and 1 arginine.</text>
</comment>
<dbReference type="InterPro" id="IPR002684">
    <property type="entry name" value="Biotin_synth/BioAB"/>
</dbReference>
<dbReference type="InterPro" id="IPR024177">
    <property type="entry name" value="Biotin_synthase"/>
</dbReference>
<organism evidence="15 16">
    <name type="scientific">Flavobacterium panici</name>
    <dbReference type="NCBI Taxonomy" id="2654843"/>
    <lineage>
        <taxon>Bacteria</taxon>
        <taxon>Pseudomonadati</taxon>
        <taxon>Bacteroidota</taxon>
        <taxon>Flavobacteriia</taxon>
        <taxon>Flavobacteriales</taxon>
        <taxon>Flavobacteriaceae</taxon>
        <taxon>Flavobacterium</taxon>
    </lineage>
</organism>
<dbReference type="EC" id="2.8.1.6" evidence="3 13"/>
<dbReference type="AlphaFoldDB" id="A0A9N8NZY5"/>
<dbReference type="Pfam" id="PF04055">
    <property type="entry name" value="Radical_SAM"/>
    <property type="match status" value="1"/>
</dbReference>
<evidence type="ECO:0000256" key="11">
    <source>
        <dbReference type="ARBA" id="ARBA00023014"/>
    </source>
</evidence>
<comment type="similarity">
    <text evidence="2 13">Belongs to the radical SAM superfamily. Biotin synthase family.</text>
</comment>
<keyword evidence="9 13" id="KW-0093">Biotin biosynthesis</keyword>
<feature type="domain" description="Radical SAM core" evidence="14">
    <location>
        <begin position="77"/>
        <end position="305"/>
    </location>
</feature>
<keyword evidence="6 13" id="KW-0949">S-adenosyl-L-methionine</keyword>
<dbReference type="SFLD" id="SFLDF00272">
    <property type="entry name" value="biotin_synthase"/>
    <property type="match status" value="1"/>
</dbReference>
<comment type="function">
    <text evidence="13">Catalyzes the conversion of dethiobiotin (DTB) to biotin by the insertion of a sulfur atom into dethiobiotin via a radical-based mechanism.</text>
</comment>
<feature type="binding site" evidence="13">
    <location>
        <position position="168"/>
    </location>
    <ligand>
        <name>[2Fe-2S] cluster</name>
        <dbReference type="ChEBI" id="CHEBI:190135"/>
    </ligand>
</feature>
<feature type="binding site" evidence="13">
    <location>
        <position position="96"/>
    </location>
    <ligand>
        <name>[4Fe-4S] cluster</name>
        <dbReference type="ChEBI" id="CHEBI:49883"/>
        <note>4Fe-4S-S-AdoMet</note>
    </ligand>
</feature>
<evidence type="ECO:0000256" key="1">
    <source>
        <dbReference type="ARBA" id="ARBA00004942"/>
    </source>
</evidence>
<protein>
    <recommendedName>
        <fullName evidence="3 13">Biotin synthase</fullName>
        <ecNumber evidence="3 13">2.8.1.6</ecNumber>
    </recommendedName>
</protein>
<sequence length="400" mass="44667">MIFERFFFKRLAKYSITTISVVGYYNLITFKTSKKIVSMSITKHNWTKDEIIAIYNKPLMDLLYEAATIHRQKHDPNVVQVSTLLSIKTGGCPEDCGYCPQAARYNTGVEGNDLMTVSHVKAQALRAKSSGSSRVCMGAAWRNVKDGEEFDQVLEMVRTINKLDMEVCCTLGMLTENQAQRLAEAGLYAYNHNLDTSEEYYKDVISTRGFEDRLQTIENVRKTNVTVCSGGIIGMGESIEDRAGMLVALSTLNPQPESVPINALVAVEGTPMEEEKPVEIWEMIRMVATTRIVMPETQVRLSAGRTNMTREGQAMCFFAGANSIFAGDKLLTTPNPDVSEDMKMFEMLGLVPQKPFIKVSQPKTVEAADSQFNSLGEKPRWSRPGHTIERNVEASIKSKI</sequence>
<dbReference type="GO" id="GO:0051539">
    <property type="term" value="F:4 iron, 4 sulfur cluster binding"/>
    <property type="evidence" value="ECO:0007669"/>
    <property type="project" value="UniProtKB-KW"/>
</dbReference>
<proteinExistence type="inferred from homology"/>
<keyword evidence="4 13" id="KW-0004">4Fe-4S</keyword>
<keyword evidence="16" id="KW-1185">Reference proteome</keyword>